<evidence type="ECO:0000313" key="2">
    <source>
        <dbReference type="EMBL" id="EYB86427.1"/>
    </source>
</evidence>
<name>A0A016S7V5_9BILA</name>
<evidence type="ECO:0000313" key="3">
    <source>
        <dbReference type="Proteomes" id="UP000024635"/>
    </source>
</evidence>
<protein>
    <submittedName>
        <fullName evidence="2">Uncharacterized protein</fullName>
    </submittedName>
</protein>
<evidence type="ECO:0000256" key="1">
    <source>
        <dbReference type="SAM" id="MobiDB-lite"/>
    </source>
</evidence>
<accession>A0A016S7V5</accession>
<gene>
    <name evidence="2" type="primary">Acey_s0279.g1202</name>
    <name evidence="2" type="ORF">Y032_0279g1202</name>
</gene>
<organism evidence="2 3">
    <name type="scientific">Ancylostoma ceylanicum</name>
    <dbReference type="NCBI Taxonomy" id="53326"/>
    <lineage>
        <taxon>Eukaryota</taxon>
        <taxon>Metazoa</taxon>
        <taxon>Ecdysozoa</taxon>
        <taxon>Nematoda</taxon>
        <taxon>Chromadorea</taxon>
        <taxon>Rhabditida</taxon>
        <taxon>Rhabditina</taxon>
        <taxon>Rhabditomorpha</taxon>
        <taxon>Strongyloidea</taxon>
        <taxon>Ancylostomatidae</taxon>
        <taxon>Ancylostomatinae</taxon>
        <taxon>Ancylostoma</taxon>
    </lineage>
</organism>
<sequence length="110" mass="12647">MPRCAWSHTFTVSDMGARRRQGTNAENRKHSGKERAQQHAQPNWAHTEMRMNTTRTGSIRSVVVTGAYHGVSAQFPVTDRYERTEKPGISRKLAKIQRQHQEECPGEERM</sequence>
<dbReference type="EMBL" id="JARK01001615">
    <property type="protein sequence ID" value="EYB86427.1"/>
    <property type="molecule type" value="Genomic_DNA"/>
</dbReference>
<comment type="caution">
    <text evidence="2">The sequence shown here is derived from an EMBL/GenBank/DDBJ whole genome shotgun (WGS) entry which is preliminary data.</text>
</comment>
<keyword evidence="3" id="KW-1185">Reference proteome</keyword>
<feature type="region of interest" description="Disordered" evidence="1">
    <location>
        <begin position="1"/>
        <end position="51"/>
    </location>
</feature>
<dbReference type="Proteomes" id="UP000024635">
    <property type="component" value="Unassembled WGS sequence"/>
</dbReference>
<reference evidence="3" key="1">
    <citation type="journal article" date="2015" name="Nat. Genet.">
        <title>The genome and transcriptome of the zoonotic hookworm Ancylostoma ceylanicum identify infection-specific gene families.</title>
        <authorList>
            <person name="Schwarz E.M."/>
            <person name="Hu Y."/>
            <person name="Antoshechkin I."/>
            <person name="Miller M.M."/>
            <person name="Sternberg P.W."/>
            <person name="Aroian R.V."/>
        </authorList>
    </citation>
    <scope>NUCLEOTIDE SEQUENCE</scope>
    <source>
        <strain evidence="3">HY135</strain>
    </source>
</reference>
<feature type="compositionally biased region" description="Basic and acidic residues" evidence="1">
    <location>
        <begin position="26"/>
        <end position="37"/>
    </location>
</feature>
<dbReference type="AlphaFoldDB" id="A0A016S7V5"/>
<feature type="compositionally biased region" description="Basic and acidic residues" evidence="1">
    <location>
        <begin position="99"/>
        <end position="110"/>
    </location>
</feature>
<feature type="region of interest" description="Disordered" evidence="1">
    <location>
        <begin position="86"/>
        <end position="110"/>
    </location>
</feature>
<proteinExistence type="predicted"/>